<organism evidence="6 7">
    <name type="scientific">Pararhizobium antarcticum</name>
    <dbReference type="NCBI Taxonomy" id="1798805"/>
    <lineage>
        <taxon>Bacteria</taxon>
        <taxon>Pseudomonadati</taxon>
        <taxon>Pseudomonadota</taxon>
        <taxon>Alphaproteobacteria</taxon>
        <taxon>Hyphomicrobiales</taxon>
        <taxon>Rhizobiaceae</taxon>
        <taxon>Rhizobium/Agrobacterium group</taxon>
        <taxon>Pararhizobium</taxon>
    </lineage>
</organism>
<dbReference type="Pfam" id="PF00440">
    <property type="entry name" value="TetR_N"/>
    <property type="match status" value="1"/>
</dbReference>
<dbReference type="GO" id="GO:0003700">
    <property type="term" value="F:DNA-binding transcription factor activity"/>
    <property type="evidence" value="ECO:0007669"/>
    <property type="project" value="TreeGrafter"/>
</dbReference>
<evidence type="ECO:0000256" key="3">
    <source>
        <dbReference type="ARBA" id="ARBA00023163"/>
    </source>
</evidence>
<evidence type="ECO:0000313" key="6">
    <source>
        <dbReference type="EMBL" id="OJF89613.1"/>
    </source>
</evidence>
<evidence type="ECO:0000313" key="7">
    <source>
        <dbReference type="Proteomes" id="UP000182661"/>
    </source>
</evidence>
<proteinExistence type="predicted"/>
<dbReference type="GO" id="GO:0000976">
    <property type="term" value="F:transcription cis-regulatory region binding"/>
    <property type="evidence" value="ECO:0007669"/>
    <property type="project" value="TreeGrafter"/>
</dbReference>
<evidence type="ECO:0000256" key="2">
    <source>
        <dbReference type="ARBA" id="ARBA00023125"/>
    </source>
</evidence>
<dbReference type="EMBL" id="LSRP01000160">
    <property type="protein sequence ID" value="OJF89613.1"/>
    <property type="molecule type" value="Genomic_DNA"/>
</dbReference>
<dbReference type="Gene3D" id="1.10.357.10">
    <property type="entry name" value="Tetracycline Repressor, domain 2"/>
    <property type="match status" value="1"/>
</dbReference>
<feature type="domain" description="HTH tetR-type" evidence="5">
    <location>
        <begin position="1"/>
        <end position="54"/>
    </location>
</feature>
<evidence type="ECO:0000259" key="5">
    <source>
        <dbReference type="PROSITE" id="PS50977"/>
    </source>
</evidence>
<keyword evidence="3" id="KW-0804">Transcription</keyword>
<dbReference type="PANTHER" id="PTHR30055:SF234">
    <property type="entry name" value="HTH-TYPE TRANSCRIPTIONAL REGULATOR BETI"/>
    <property type="match status" value="1"/>
</dbReference>
<comment type="caution">
    <text evidence="6">The sequence shown here is derived from an EMBL/GenBank/DDBJ whole genome shotgun (WGS) entry which is preliminary data.</text>
</comment>
<dbReference type="RefSeq" id="WP_071835923.1">
    <property type="nucleotide sequence ID" value="NZ_LSRP01000160.1"/>
</dbReference>
<name>A0A657LLK5_9HYPH</name>
<feature type="DNA-binding region" description="H-T-H motif" evidence="4">
    <location>
        <begin position="17"/>
        <end position="36"/>
    </location>
</feature>
<protein>
    <recommendedName>
        <fullName evidence="5">HTH tetR-type domain-containing protein</fullName>
    </recommendedName>
</protein>
<dbReference type="PROSITE" id="PS01081">
    <property type="entry name" value="HTH_TETR_1"/>
    <property type="match status" value="1"/>
</dbReference>
<dbReference type="InterPro" id="IPR050109">
    <property type="entry name" value="HTH-type_TetR-like_transc_reg"/>
</dbReference>
<evidence type="ECO:0000256" key="4">
    <source>
        <dbReference type="PROSITE-ProRule" id="PRU00335"/>
    </source>
</evidence>
<dbReference type="InterPro" id="IPR009057">
    <property type="entry name" value="Homeodomain-like_sf"/>
</dbReference>
<dbReference type="InterPro" id="IPR023772">
    <property type="entry name" value="DNA-bd_HTH_TetR-type_CS"/>
</dbReference>
<keyword evidence="7" id="KW-1185">Reference proteome</keyword>
<dbReference type="InterPro" id="IPR001647">
    <property type="entry name" value="HTH_TetR"/>
</dbReference>
<dbReference type="SUPFAM" id="SSF46689">
    <property type="entry name" value="Homeodomain-like"/>
    <property type="match status" value="1"/>
</dbReference>
<evidence type="ECO:0000256" key="1">
    <source>
        <dbReference type="ARBA" id="ARBA00023015"/>
    </source>
</evidence>
<reference evidence="6 7" key="1">
    <citation type="submission" date="2016-02" db="EMBL/GenBank/DDBJ databases">
        <title>Genome sequencing of a beta-galactosidase producing bacteria Rhizobium sp. 59.</title>
        <authorList>
            <person name="Wang D."/>
            <person name="Kot W."/>
            <person name="Qin Y."/>
            <person name="Hansen L."/>
            <person name="Naqvi K."/>
            <person name="Rensing C."/>
        </authorList>
    </citation>
    <scope>NUCLEOTIDE SEQUENCE [LARGE SCALE GENOMIC DNA]</scope>
    <source>
        <strain evidence="6 7">59</strain>
    </source>
</reference>
<keyword evidence="2 4" id="KW-0238">DNA-binding</keyword>
<dbReference type="AlphaFoldDB" id="A0A657LLK5"/>
<dbReference type="PANTHER" id="PTHR30055">
    <property type="entry name" value="HTH-TYPE TRANSCRIPTIONAL REGULATOR RUTR"/>
    <property type="match status" value="1"/>
</dbReference>
<dbReference type="Proteomes" id="UP000182661">
    <property type="component" value="Unassembled WGS sequence"/>
</dbReference>
<accession>A0A657LLK5</accession>
<sequence length="189" mass="20790">MVEGRRLFVEGGLRAMSLASVAYKAGIAKTSFYAFFNSKDALILDLLAAEAPGVSRRVMMTLADPGLPVNQALSRFLRALLSEYETNHFLARLIAEPQTLAAIAKRVRPEDVELKAAWMERPLTAFLQARIETGEIALQPVDTLLDVIRSVSLLSLHRDRFGSKQKYQAAAETLINLGSDGLTRQETAS</sequence>
<keyword evidence="1" id="KW-0805">Transcription regulation</keyword>
<gene>
    <name evidence="6" type="ORF">AX760_24955</name>
</gene>
<dbReference type="PROSITE" id="PS50977">
    <property type="entry name" value="HTH_TETR_2"/>
    <property type="match status" value="1"/>
</dbReference>